<evidence type="ECO:0000313" key="11">
    <source>
        <dbReference type="EMBL" id="SMF57339.1"/>
    </source>
</evidence>
<dbReference type="STRING" id="560819.SAMN05428998_12183"/>
<comment type="function">
    <text evidence="9">Part of the tripartite ATP-independent periplasmic (TRAP) transport system.</text>
</comment>
<comment type="subunit">
    <text evidence="9">The complex comprises the extracytoplasmic solute receptor protein and the two transmembrane proteins.</text>
</comment>
<keyword evidence="2 9" id="KW-0813">Transport</keyword>
<feature type="transmembrane region" description="Helical" evidence="9">
    <location>
        <begin position="132"/>
        <end position="150"/>
    </location>
</feature>
<evidence type="ECO:0000256" key="3">
    <source>
        <dbReference type="ARBA" id="ARBA00022475"/>
    </source>
</evidence>
<proteinExistence type="inferred from homology"/>
<evidence type="ECO:0000256" key="9">
    <source>
        <dbReference type="RuleBase" id="RU369079"/>
    </source>
</evidence>
<dbReference type="RefSeq" id="WP_085124817.1">
    <property type="nucleotide sequence ID" value="NZ_FWZX01000021.1"/>
</dbReference>
<keyword evidence="7 9" id="KW-0472">Membrane</keyword>
<evidence type="ECO:0000256" key="4">
    <source>
        <dbReference type="ARBA" id="ARBA00022519"/>
    </source>
</evidence>
<dbReference type="GO" id="GO:0022857">
    <property type="term" value="F:transmembrane transporter activity"/>
    <property type="evidence" value="ECO:0007669"/>
    <property type="project" value="UniProtKB-UniRule"/>
</dbReference>
<sequence length="171" mass="18129">MTGGVSGSVKAAASIFRKLLGLLLIAMVLLNVANAAGRYLFGKAIEGSDELLVFAMVWLVFLGAVLVTARQGHLGFDIVERLLPPGPRRLLQVVRHLAIATLSGYVALQSWAVLQKLTRVGQSSMALGLPMVVPHAAVLVSFLLILAFSLRNALRPPQPPAASDGTGEEPR</sequence>
<evidence type="ECO:0000256" key="2">
    <source>
        <dbReference type="ARBA" id="ARBA00022448"/>
    </source>
</evidence>
<keyword evidence="4 9" id="KW-0997">Cell inner membrane</keyword>
<evidence type="ECO:0000256" key="1">
    <source>
        <dbReference type="ARBA" id="ARBA00004429"/>
    </source>
</evidence>
<comment type="similarity">
    <text evidence="8 9">Belongs to the TRAP transporter small permease family.</text>
</comment>
<dbReference type="GO" id="GO:0015740">
    <property type="term" value="P:C4-dicarboxylate transport"/>
    <property type="evidence" value="ECO:0007669"/>
    <property type="project" value="TreeGrafter"/>
</dbReference>
<keyword evidence="5 9" id="KW-0812">Transmembrane</keyword>
<comment type="subcellular location">
    <subcellularLocation>
        <location evidence="1 9">Cell inner membrane</location>
        <topology evidence="1 9">Multi-pass membrane protein</topology>
    </subcellularLocation>
</comment>
<comment type="caution">
    <text evidence="9">Lacks conserved residue(s) required for the propagation of feature annotation.</text>
</comment>
<evidence type="ECO:0000259" key="10">
    <source>
        <dbReference type="Pfam" id="PF04290"/>
    </source>
</evidence>
<evidence type="ECO:0000256" key="5">
    <source>
        <dbReference type="ARBA" id="ARBA00022692"/>
    </source>
</evidence>
<reference evidence="11 12" key="1">
    <citation type="submission" date="2017-04" db="EMBL/GenBank/DDBJ databases">
        <authorList>
            <person name="Afonso C.L."/>
            <person name="Miller P.J."/>
            <person name="Scott M.A."/>
            <person name="Spackman E."/>
            <person name="Goraichik I."/>
            <person name="Dimitrov K.M."/>
            <person name="Suarez D.L."/>
            <person name="Swayne D.E."/>
        </authorList>
    </citation>
    <scope>NUCLEOTIDE SEQUENCE [LARGE SCALE GENOMIC DNA]</scope>
    <source>
        <strain evidence="11 12">USBA 355</strain>
    </source>
</reference>
<dbReference type="InterPro" id="IPR007387">
    <property type="entry name" value="TRAP_DctQ"/>
</dbReference>
<feature type="transmembrane region" description="Helical" evidence="9">
    <location>
        <begin position="51"/>
        <end position="69"/>
    </location>
</feature>
<dbReference type="PANTHER" id="PTHR35011">
    <property type="entry name" value="2,3-DIKETO-L-GULONATE TRAP TRANSPORTER SMALL PERMEASE PROTEIN YIAM"/>
    <property type="match status" value="1"/>
</dbReference>
<evidence type="ECO:0000256" key="7">
    <source>
        <dbReference type="ARBA" id="ARBA00023136"/>
    </source>
</evidence>
<dbReference type="EMBL" id="FWZX01000021">
    <property type="protein sequence ID" value="SMF57339.1"/>
    <property type="molecule type" value="Genomic_DNA"/>
</dbReference>
<feature type="domain" description="Tripartite ATP-independent periplasmic transporters DctQ component" evidence="10">
    <location>
        <begin position="27"/>
        <end position="155"/>
    </location>
</feature>
<feature type="transmembrane region" description="Helical" evidence="9">
    <location>
        <begin position="90"/>
        <end position="112"/>
    </location>
</feature>
<evidence type="ECO:0000256" key="6">
    <source>
        <dbReference type="ARBA" id="ARBA00022989"/>
    </source>
</evidence>
<keyword evidence="3" id="KW-1003">Cell membrane</keyword>
<dbReference type="InterPro" id="IPR055348">
    <property type="entry name" value="DctQ"/>
</dbReference>
<dbReference type="Proteomes" id="UP000192917">
    <property type="component" value="Unassembled WGS sequence"/>
</dbReference>
<dbReference type="GO" id="GO:0005886">
    <property type="term" value="C:plasma membrane"/>
    <property type="evidence" value="ECO:0007669"/>
    <property type="project" value="UniProtKB-SubCell"/>
</dbReference>
<organism evidence="11 12">
    <name type="scientific">Tistlia consotensis USBA 355</name>
    <dbReference type="NCBI Taxonomy" id="560819"/>
    <lineage>
        <taxon>Bacteria</taxon>
        <taxon>Pseudomonadati</taxon>
        <taxon>Pseudomonadota</taxon>
        <taxon>Alphaproteobacteria</taxon>
        <taxon>Rhodospirillales</taxon>
        <taxon>Rhodovibrionaceae</taxon>
        <taxon>Tistlia</taxon>
    </lineage>
</organism>
<gene>
    <name evidence="11" type="ORF">SAMN05428998_12183</name>
</gene>
<keyword evidence="6 9" id="KW-1133">Transmembrane helix</keyword>
<keyword evidence="12" id="KW-1185">Reference proteome</keyword>
<protein>
    <recommendedName>
        <fullName evidence="9">TRAP transporter small permease protein</fullName>
    </recommendedName>
</protein>
<accession>A0A1Y6CET5</accession>
<dbReference type="Pfam" id="PF04290">
    <property type="entry name" value="DctQ"/>
    <property type="match status" value="1"/>
</dbReference>
<evidence type="ECO:0000256" key="8">
    <source>
        <dbReference type="ARBA" id="ARBA00038436"/>
    </source>
</evidence>
<dbReference type="PANTHER" id="PTHR35011:SF2">
    <property type="entry name" value="2,3-DIKETO-L-GULONATE TRAP TRANSPORTER SMALL PERMEASE PROTEIN YIAM"/>
    <property type="match status" value="1"/>
</dbReference>
<evidence type="ECO:0000313" key="12">
    <source>
        <dbReference type="Proteomes" id="UP000192917"/>
    </source>
</evidence>
<name>A0A1Y6CET5_9PROT</name>
<dbReference type="AlphaFoldDB" id="A0A1Y6CET5"/>